<feature type="binding site" evidence="1">
    <location>
        <position position="88"/>
    </location>
    <ligand>
        <name>Mg(2+)</name>
        <dbReference type="ChEBI" id="CHEBI:18420"/>
        <label>1</label>
        <note>catalytic</note>
    </ligand>
</feature>
<dbReference type="EC" id="3.1.3.25" evidence="2"/>
<proteinExistence type="predicted"/>
<feature type="binding site" evidence="1">
    <location>
        <position position="89"/>
    </location>
    <ligand>
        <name>Mg(2+)</name>
        <dbReference type="ChEBI" id="CHEBI:18420"/>
        <label>1</label>
        <note>catalytic</note>
    </ligand>
</feature>
<dbReference type="eggNOG" id="COG0483">
    <property type="taxonomic scope" value="Bacteria"/>
</dbReference>
<keyword evidence="1" id="KW-0460">Magnesium</keyword>
<accession>A0A086BNY2</accession>
<gene>
    <name evidence="2" type="ORF">BBOMB_1513</name>
</gene>
<feature type="binding site" evidence="1">
    <location>
        <position position="226"/>
    </location>
    <ligand>
        <name>Mg(2+)</name>
        <dbReference type="ChEBI" id="CHEBI:18420"/>
        <label>1</label>
        <note>catalytic</note>
    </ligand>
</feature>
<dbReference type="PRINTS" id="PR00377">
    <property type="entry name" value="IMPHPHTASES"/>
</dbReference>
<dbReference type="AlphaFoldDB" id="A0A086BNY2"/>
<dbReference type="GO" id="GO:0046872">
    <property type="term" value="F:metal ion binding"/>
    <property type="evidence" value="ECO:0007669"/>
    <property type="project" value="UniProtKB-KW"/>
</dbReference>
<reference evidence="2 3" key="1">
    <citation type="journal article" date="2014" name="Appl. Environ. Microbiol.">
        <title>Genomic encyclopedia of type strains of the genus Bifidobacterium.</title>
        <authorList>
            <person name="Milani C."/>
            <person name="Lugli G.A."/>
            <person name="Duranti S."/>
            <person name="Turroni F."/>
            <person name="Bottacini F."/>
            <person name="Mangifesta M."/>
            <person name="Sanchez B."/>
            <person name="Viappiani A."/>
            <person name="Mancabelli L."/>
            <person name="Taminiau B."/>
            <person name="Delcenserie V."/>
            <person name="Barrangou R."/>
            <person name="Margolles A."/>
            <person name="van Sinderen D."/>
            <person name="Ventura M."/>
        </authorList>
    </citation>
    <scope>NUCLEOTIDE SEQUENCE [LARGE SCALE GENOMIC DNA]</scope>
    <source>
        <strain evidence="2 3">DSM 19703</strain>
    </source>
</reference>
<dbReference type="EMBL" id="ATLK01000002">
    <property type="protein sequence ID" value="KFF30646.1"/>
    <property type="molecule type" value="Genomic_DNA"/>
</dbReference>
<comment type="caution">
    <text evidence="2">The sequence shown here is derived from an EMBL/GenBank/DDBJ whole genome shotgun (WGS) entry which is preliminary data.</text>
</comment>
<dbReference type="PANTHER" id="PTHR20854:SF4">
    <property type="entry name" value="INOSITOL-1-MONOPHOSPHATASE-RELATED"/>
    <property type="match status" value="1"/>
</dbReference>
<evidence type="ECO:0000256" key="1">
    <source>
        <dbReference type="PIRSR" id="PIRSR600760-2"/>
    </source>
</evidence>
<sequence>MSLRDIALEVGRIVQDAGKHAFQTQTNPHDLNLSSIPDTRVRLESIIDKKLVDFIENRLTYLEPYQGMWRDRPEEGQPGDRYWCVGNIDGVINFARNMPEWTITVSLFEFVTATHAHPILGVVHAPALGMTYLAAEGEGAIRIRRTPVGDKQERIMPSALSSLEGSVVGFGMSHVPEESARAFALLGLIAEKPADIKRIGPVSLDLCKVADGTYDAYFEPHLHQWDIPAVSAGTVVVRQAQGKVTQWFDDTIHWRGENDIVASNGLIINELEPYFQRLPFVPSNHS</sequence>
<keyword evidence="1" id="KW-0479">Metal-binding</keyword>
<comment type="cofactor">
    <cofactor evidence="1">
        <name>Mg(2+)</name>
        <dbReference type="ChEBI" id="CHEBI:18420"/>
    </cofactor>
</comment>
<keyword evidence="3" id="KW-1185">Reference proteome</keyword>
<dbReference type="Gene3D" id="3.30.540.10">
    <property type="entry name" value="Fructose-1,6-Bisphosphatase, subunit A, domain 1"/>
    <property type="match status" value="1"/>
</dbReference>
<dbReference type="GO" id="GO:0007165">
    <property type="term" value="P:signal transduction"/>
    <property type="evidence" value="ECO:0007669"/>
    <property type="project" value="TreeGrafter"/>
</dbReference>
<dbReference type="InterPro" id="IPR000760">
    <property type="entry name" value="Inositol_monophosphatase-like"/>
</dbReference>
<dbReference type="RefSeq" id="WP_044087787.1">
    <property type="nucleotide sequence ID" value="NZ_ATLK01000002.1"/>
</dbReference>
<evidence type="ECO:0000313" key="3">
    <source>
        <dbReference type="Proteomes" id="UP000028730"/>
    </source>
</evidence>
<dbReference type="Gene3D" id="3.40.190.80">
    <property type="match status" value="1"/>
</dbReference>
<dbReference type="STRING" id="1341695.BBOMB_1513"/>
<organism evidence="2 3">
    <name type="scientific">Bifidobacterium bombi DSM 19703</name>
    <dbReference type="NCBI Taxonomy" id="1341695"/>
    <lineage>
        <taxon>Bacteria</taxon>
        <taxon>Bacillati</taxon>
        <taxon>Actinomycetota</taxon>
        <taxon>Actinomycetes</taxon>
        <taxon>Bifidobacteriales</taxon>
        <taxon>Bifidobacteriaceae</taxon>
        <taxon>Bifidobacterium</taxon>
    </lineage>
</organism>
<dbReference type="GO" id="GO:0006020">
    <property type="term" value="P:inositol metabolic process"/>
    <property type="evidence" value="ECO:0007669"/>
    <property type="project" value="TreeGrafter"/>
</dbReference>
<dbReference type="Pfam" id="PF00459">
    <property type="entry name" value="Inositol_P"/>
    <property type="match status" value="1"/>
</dbReference>
<dbReference type="Proteomes" id="UP000028730">
    <property type="component" value="Unassembled WGS sequence"/>
</dbReference>
<dbReference type="OrthoDB" id="9772456at2"/>
<evidence type="ECO:0000313" key="2">
    <source>
        <dbReference type="EMBL" id="KFF30646.1"/>
    </source>
</evidence>
<dbReference type="GO" id="GO:0008934">
    <property type="term" value="F:inositol monophosphate 1-phosphatase activity"/>
    <property type="evidence" value="ECO:0007669"/>
    <property type="project" value="TreeGrafter"/>
</dbReference>
<protein>
    <submittedName>
        <fullName evidence="2">Inositol monophosphatase family protein</fullName>
        <ecNumber evidence="2">3.1.3.25</ecNumber>
    </submittedName>
</protein>
<name>A0A086BNY2_9BIFI</name>
<dbReference type="PANTHER" id="PTHR20854">
    <property type="entry name" value="INOSITOL MONOPHOSPHATASE"/>
    <property type="match status" value="1"/>
</dbReference>
<keyword evidence="2" id="KW-0378">Hydrolase</keyword>
<dbReference type="SUPFAM" id="SSF56655">
    <property type="entry name" value="Carbohydrate phosphatase"/>
    <property type="match status" value="1"/>
</dbReference>
<dbReference type="CDD" id="cd01637">
    <property type="entry name" value="IMPase_like"/>
    <property type="match status" value="1"/>
</dbReference>